<sequence length="170" mass="18820">MLLTYIERLNKELKAIESEYPLTPHWRGKALNSDVSIASIHTYDSKSGTFQAHSSKGSPSQFRIHPRNITRLPKLPPQLVPFITFINLPLPKVDNLPKNAEVTMDMSYDGNYWLGSKLRVVVVVGVRREVVAMGMRVIDEVEAGEKSVEGMVAVNEGSDVGDANLNEGGE</sequence>
<comment type="caution">
    <text evidence="1">The sequence shown here is derived from an EMBL/GenBank/DDBJ whole genome shotgun (WGS) entry which is preliminary data.</text>
</comment>
<organism evidence="1 2">
    <name type="scientific">Psophocarpus tetragonolobus</name>
    <name type="common">Winged bean</name>
    <name type="synonym">Dolichos tetragonolobus</name>
    <dbReference type="NCBI Taxonomy" id="3891"/>
    <lineage>
        <taxon>Eukaryota</taxon>
        <taxon>Viridiplantae</taxon>
        <taxon>Streptophyta</taxon>
        <taxon>Embryophyta</taxon>
        <taxon>Tracheophyta</taxon>
        <taxon>Spermatophyta</taxon>
        <taxon>Magnoliopsida</taxon>
        <taxon>eudicotyledons</taxon>
        <taxon>Gunneridae</taxon>
        <taxon>Pentapetalae</taxon>
        <taxon>rosids</taxon>
        <taxon>fabids</taxon>
        <taxon>Fabales</taxon>
        <taxon>Fabaceae</taxon>
        <taxon>Papilionoideae</taxon>
        <taxon>50 kb inversion clade</taxon>
        <taxon>NPAAA clade</taxon>
        <taxon>indigoferoid/millettioid clade</taxon>
        <taxon>Phaseoleae</taxon>
        <taxon>Psophocarpus</taxon>
    </lineage>
</organism>
<proteinExistence type="predicted"/>
<reference evidence="1 2" key="1">
    <citation type="submission" date="2024-01" db="EMBL/GenBank/DDBJ databases">
        <title>The genomes of 5 underutilized Papilionoideae crops provide insights into root nodulation and disease resistanc.</title>
        <authorList>
            <person name="Jiang F."/>
        </authorList>
    </citation>
    <scope>NUCLEOTIDE SEQUENCE [LARGE SCALE GENOMIC DNA]</scope>
    <source>
        <strain evidence="1">DUOXIRENSHENG_FW03</strain>
        <tissue evidence="1">Leaves</tissue>
    </source>
</reference>
<evidence type="ECO:0000313" key="2">
    <source>
        <dbReference type="Proteomes" id="UP001386955"/>
    </source>
</evidence>
<accession>A0AAN9XRA3</accession>
<dbReference type="EMBL" id="JAYMYS010000002">
    <property type="protein sequence ID" value="KAK7404948.1"/>
    <property type="molecule type" value="Genomic_DNA"/>
</dbReference>
<gene>
    <name evidence="1" type="ORF">VNO78_06021</name>
</gene>
<protein>
    <submittedName>
        <fullName evidence="1">Uncharacterized protein</fullName>
    </submittedName>
</protein>
<name>A0AAN9XRA3_PSOTE</name>
<dbReference type="AlphaFoldDB" id="A0AAN9XRA3"/>
<dbReference type="Proteomes" id="UP001386955">
    <property type="component" value="Unassembled WGS sequence"/>
</dbReference>
<keyword evidence="2" id="KW-1185">Reference proteome</keyword>
<evidence type="ECO:0000313" key="1">
    <source>
        <dbReference type="EMBL" id="KAK7404948.1"/>
    </source>
</evidence>